<keyword evidence="5" id="KW-0539">Nucleus</keyword>
<dbReference type="PROSITE" id="PS50217">
    <property type="entry name" value="BZIP"/>
    <property type="match status" value="1"/>
</dbReference>
<dbReference type="PANTHER" id="PTHR13044">
    <property type="entry name" value="ACTIVATING TRANSCRIPTION FACTOR ATF 4/5"/>
    <property type="match status" value="1"/>
</dbReference>
<reference evidence="9 10" key="1">
    <citation type="submission" date="2018-12" db="EMBL/GenBank/DDBJ databases">
        <authorList>
            <person name="Tiukova I."/>
            <person name="Dainat J."/>
        </authorList>
    </citation>
    <scope>NUCLEOTIDE SEQUENCE [LARGE SCALE GENOMIC DNA]</scope>
</reference>
<feature type="compositionally biased region" description="Low complexity" evidence="7">
    <location>
        <begin position="367"/>
        <end position="389"/>
    </location>
</feature>
<feature type="region of interest" description="Disordered" evidence="7">
    <location>
        <begin position="325"/>
        <end position="353"/>
    </location>
</feature>
<dbReference type="Proteomes" id="UP000290900">
    <property type="component" value="Unassembled WGS sequence"/>
</dbReference>
<feature type="compositionally biased region" description="Basic and acidic residues" evidence="7">
    <location>
        <begin position="92"/>
        <end position="102"/>
    </location>
</feature>
<sequence>MSDYTFGGAASQGKNRNNKHHQSSSSDAAAISASVGAPTPMDDTPTALLEQLVYVDNFLQSSNDPISDSPNFEEQLSAELAAFADDEFIFPDEDKPKKRGTSDDNTPGSRHDTPSVATANDQGSWQFHDVAAATTSSSSGATNFSEVTNSFQGASFASPGAPSAAPGIPATIQELLTNQGLSSQPSVPQLLQSSPQPLAATQSLLGTLGASDASIAQVQRLLPRVQIPQGAQNTLAAAGLSQTQIEALATLIACYQGDVKQQLLQQQQEVSSQAPSVASTGTAAAAPAPEPFESSSFSGFQNVDSPLSTHHSDLLAQSILTPHPYNSEDSVANRINNHTSNSSPAGSIPPGIASNFSATAQTFPLAGSATSSSTGSSSRSPVQSTGGSSNITMSGQKLSMSSASTSPMSSDSKADVEKDKRRRNTAASARFRIKKKLKEQEMERSLKELSDISKNLEMKVQQLQMENKLLRNLVIEKNHQRDADEVARLKKKAKLSVAMERGEGEKGSKLSS</sequence>
<dbReference type="Pfam" id="PF07716">
    <property type="entry name" value="bZIP_2"/>
    <property type="match status" value="1"/>
</dbReference>
<proteinExistence type="predicted"/>
<feature type="region of interest" description="Disordered" evidence="7">
    <location>
        <begin position="88"/>
        <end position="120"/>
    </location>
</feature>
<protein>
    <submittedName>
        <fullName evidence="9">DEKNAAC104398</fullName>
    </submittedName>
</protein>
<keyword evidence="4" id="KW-0804">Transcription</keyword>
<dbReference type="GO" id="GO:0000977">
    <property type="term" value="F:RNA polymerase II transcription regulatory region sequence-specific DNA binding"/>
    <property type="evidence" value="ECO:0007669"/>
    <property type="project" value="TreeGrafter"/>
</dbReference>
<comment type="subcellular location">
    <subcellularLocation>
        <location evidence="1">Nucleus</location>
    </subcellularLocation>
</comment>
<evidence type="ECO:0000256" key="6">
    <source>
        <dbReference type="SAM" id="Coils"/>
    </source>
</evidence>
<gene>
    <name evidence="9" type="ORF">BRENAR_LOCUS4005</name>
</gene>
<evidence type="ECO:0000256" key="5">
    <source>
        <dbReference type="ARBA" id="ARBA00023242"/>
    </source>
</evidence>
<organism evidence="9 10">
    <name type="scientific">Brettanomyces naardenensis</name>
    <name type="common">Yeast</name>
    <dbReference type="NCBI Taxonomy" id="13370"/>
    <lineage>
        <taxon>Eukaryota</taxon>
        <taxon>Fungi</taxon>
        <taxon>Dikarya</taxon>
        <taxon>Ascomycota</taxon>
        <taxon>Saccharomycotina</taxon>
        <taxon>Pichiomycetes</taxon>
        <taxon>Pichiales</taxon>
        <taxon>Pichiaceae</taxon>
        <taxon>Brettanomyces</taxon>
    </lineage>
</organism>
<keyword evidence="6" id="KW-0175">Coiled coil</keyword>
<dbReference type="FunCoup" id="A0A448YQT4">
    <property type="interactions" value="512"/>
</dbReference>
<feature type="region of interest" description="Disordered" evidence="7">
    <location>
        <begin position="275"/>
        <end position="299"/>
    </location>
</feature>
<dbReference type="EMBL" id="CAACVR010000040">
    <property type="protein sequence ID" value="VEU23274.1"/>
    <property type="molecule type" value="Genomic_DNA"/>
</dbReference>
<feature type="coiled-coil region" evidence="6">
    <location>
        <begin position="435"/>
        <end position="473"/>
    </location>
</feature>
<dbReference type="AlphaFoldDB" id="A0A448YQT4"/>
<evidence type="ECO:0000256" key="1">
    <source>
        <dbReference type="ARBA" id="ARBA00004123"/>
    </source>
</evidence>
<feature type="compositionally biased region" description="Polar residues" evidence="7">
    <location>
        <begin position="327"/>
        <end position="345"/>
    </location>
</feature>
<evidence type="ECO:0000256" key="7">
    <source>
        <dbReference type="SAM" id="MobiDB-lite"/>
    </source>
</evidence>
<dbReference type="PANTHER" id="PTHR13044:SF14">
    <property type="entry name" value="CRYPTOCEPHAL, ISOFORM A"/>
    <property type="match status" value="1"/>
</dbReference>
<evidence type="ECO:0000313" key="10">
    <source>
        <dbReference type="Proteomes" id="UP000290900"/>
    </source>
</evidence>
<feature type="domain" description="BZIP" evidence="8">
    <location>
        <begin position="414"/>
        <end position="477"/>
    </location>
</feature>
<dbReference type="PROSITE" id="PS00036">
    <property type="entry name" value="BZIP_BASIC"/>
    <property type="match status" value="1"/>
</dbReference>
<dbReference type="InterPro" id="IPR004827">
    <property type="entry name" value="bZIP"/>
</dbReference>
<evidence type="ECO:0000256" key="2">
    <source>
        <dbReference type="ARBA" id="ARBA00023015"/>
    </source>
</evidence>
<feature type="compositionally biased region" description="Low complexity" evidence="7">
    <location>
        <begin position="23"/>
        <end position="34"/>
    </location>
</feature>
<evidence type="ECO:0000256" key="4">
    <source>
        <dbReference type="ARBA" id="ARBA00023163"/>
    </source>
</evidence>
<keyword evidence="3" id="KW-0238">DNA-binding</keyword>
<evidence type="ECO:0000313" key="9">
    <source>
        <dbReference type="EMBL" id="VEU23274.1"/>
    </source>
</evidence>
<feature type="compositionally biased region" description="Low complexity" evidence="7">
    <location>
        <begin position="399"/>
        <end position="411"/>
    </location>
</feature>
<dbReference type="Gene3D" id="1.20.5.170">
    <property type="match status" value="1"/>
</dbReference>
<evidence type="ECO:0000256" key="3">
    <source>
        <dbReference type="ARBA" id="ARBA00023125"/>
    </source>
</evidence>
<dbReference type="InParanoid" id="A0A448YQT4"/>
<accession>A0A448YQT4</accession>
<feature type="region of interest" description="Disordered" evidence="7">
    <location>
        <begin position="366"/>
        <end position="429"/>
    </location>
</feature>
<dbReference type="GO" id="GO:0005634">
    <property type="term" value="C:nucleus"/>
    <property type="evidence" value="ECO:0007669"/>
    <property type="project" value="UniProtKB-SubCell"/>
</dbReference>
<keyword evidence="2" id="KW-0805">Transcription regulation</keyword>
<dbReference type="OrthoDB" id="1939598at2759"/>
<keyword evidence="10" id="KW-1185">Reference proteome</keyword>
<evidence type="ECO:0000259" key="8">
    <source>
        <dbReference type="PROSITE" id="PS50217"/>
    </source>
</evidence>
<dbReference type="CDD" id="cd14705">
    <property type="entry name" value="bZIP_Zip1"/>
    <property type="match status" value="1"/>
</dbReference>
<dbReference type="GO" id="GO:0001228">
    <property type="term" value="F:DNA-binding transcription activator activity, RNA polymerase II-specific"/>
    <property type="evidence" value="ECO:0007669"/>
    <property type="project" value="TreeGrafter"/>
</dbReference>
<dbReference type="STRING" id="13370.A0A448YQT4"/>
<dbReference type="InterPro" id="IPR046347">
    <property type="entry name" value="bZIP_sf"/>
</dbReference>
<feature type="region of interest" description="Disordered" evidence="7">
    <location>
        <begin position="1"/>
        <end position="44"/>
    </location>
</feature>
<dbReference type="SUPFAM" id="SSF57959">
    <property type="entry name" value="Leucine zipper domain"/>
    <property type="match status" value="1"/>
</dbReference>
<name>A0A448YQT4_BRENA</name>